<keyword evidence="8" id="KW-1185">Reference proteome</keyword>
<dbReference type="EMBL" id="KB740098">
    <property type="protein sequence ID" value="ENN81373.1"/>
    <property type="molecule type" value="Genomic_DNA"/>
</dbReference>
<dbReference type="OMA" id="PWLQLRY"/>
<dbReference type="GO" id="GO:0004558">
    <property type="term" value="F:alpha-1,4-glucosidase activity"/>
    <property type="evidence" value="ECO:0007669"/>
    <property type="project" value="UniProtKB-EC"/>
</dbReference>
<dbReference type="GO" id="GO:1903801">
    <property type="term" value="P:L-leucine import across plasma membrane"/>
    <property type="evidence" value="ECO:0007669"/>
    <property type="project" value="TreeGrafter"/>
</dbReference>
<dbReference type="PANTHER" id="PTHR46673:SF1">
    <property type="entry name" value="4F2 CELL-SURFACE ANTIGEN HEAVY CHAIN"/>
    <property type="match status" value="1"/>
</dbReference>
<evidence type="ECO:0000313" key="6">
    <source>
        <dbReference type="EMBL" id="ENN81373.1"/>
    </source>
</evidence>
<evidence type="ECO:0000256" key="2">
    <source>
        <dbReference type="ARBA" id="ARBA00012741"/>
    </source>
</evidence>
<evidence type="ECO:0000256" key="1">
    <source>
        <dbReference type="ARBA" id="ARBA00001657"/>
    </source>
</evidence>
<evidence type="ECO:0000313" key="8">
    <source>
        <dbReference type="Proteomes" id="UP000019118"/>
    </source>
</evidence>
<dbReference type="GO" id="GO:0015173">
    <property type="term" value="F:aromatic amino acid transmembrane transporter activity"/>
    <property type="evidence" value="ECO:0007669"/>
    <property type="project" value="TreeGrafter"/>
</dbReference>
<dbReference type="Proteomes" id="UP000019118">
    <property type="component" value="Unassembled WGS sequence"/>
</dbReference>
<dbReference type="EnsemblMetazoa" id="XM_019918061.1">
    <property type="protein sequence ID" value="XP_019773620.1"/>
    <property type="gene ID" value="LOC109546891"/>
</dbReference>
<gene>
    <name evidence="7" type="primary">109546891</name>
    <name evidence="6" type="ORF">YQE_02190</name>
</gene>
<feature type="non-terminal residue" evidence="6">
    <location>
        <position position="1"/>
    </location>
</feature>
<dbReference type="GO" id="GO:1904273">
    <property type="term" value="P:L-alanine import across plasma membrane"/>
    <property type="evidence" value="ECO:0007669"/>
    <property type="project" value="TreeGrafter"/>
</dbReference>
<dbReference type="GO" id="GO:0016323">
    <property type="term" value="C:basolateral plasma membrane"/>
    <property type="evidence" value="ECO:0007669"/>
    <property type="project" value="TreeGrafter"/>
</dbReference>
<dbReference type="InterPro" id="IPR031984">
    <property type="entry name" value="SLC3A2_N"/>
</dbReference>
<name>N6TTH9_DENPD</name>
<dbReference type="InterPro" id="IPR017853">
    <property type="entry name" value="GH"/>
</dbReference>
<feature type="transmembrane region" description="Helical" evidence="3">
    <location>
        <begin position="115"/>
        <end position="139"/>
    </location>
</feature>
<organism evidence="6">
    <name type="scientific">Dendroctonus ponderosae</name>
    <name type="common">Mountain pine beetle</name>
    <dbReference type="NCBI Taxonomy" id="77166"/>
    <lineage>
        <taxon>Eukaryota</taxon>
        <taxon>Metazoa</taxon>
        <taxon>Ecdysozoa</taxon>
        <taxon>Arthropoda</taxon>
        <taxon>Hexapoda</taxon>
        <taxon>Insecta</taxon>
        <taxon>Pterygota</taxon>
        <taxon>Neoptera</taxon>
        <taxon>Endopterygota</taxon>
        <taxon>Coleoptera</taxon>
        <taxon>Polyphaga</taxon>
        <taxon>Cucujiformia</taxon>
        <taxon>Curculionidae</taxon>
        <taxon>Scolytinae</taxon>
        <taxon>Dendroctonus</taxon>
    </lineage>
</organism>
<feature type="domain" description="Glycosyl hydrolase family 13 catalytic" evidence="4">
    <location>
        <begin position="218"/>
        <end position="391"/>
    </location>
</feature>
<dbReference type="GO" id="GO:0005975">
    <property type="term" value="P:carbohydrate metabolic process"/>
    <property type="evidence" value="ECO:0007669"/>
    <property type="project" value="InterPro"/>
</dbReference>
<evidence type="ECO:0000259" key="5">
    <source>
        <dbReference type="Pfam" id="PF16028"/>
    </source>
</evidence>
<dbReference type="GO" id="GO:0016324">
    <property type="term" value="C:apical plasma membrane"/>
    <property type="evidence" value="ECO:0007669"/>
    <property type="project" value="TreeGrafter"/>
</dbReference>
<dbReference type="GO" id="GO:0015180">
    <property type="term" value="F:L-alanine transmembrane transporter activity"/>
    <property type="evidence" value="ECO:0007669"/>
    <property type="project" value="TreeGrafter"/>
</dbReference>
<accession>N6TTH9</accession>
<dbReference type="GO" id="GO:0015823">
    <property type="term" value="P:phenylalanine transport"/>
    <property type="evidence" value="ECO:0007669"/>
    <property type="project" value="TreeGrafter"/>
</dbReference>
<dbReference type="HOGENOM" id="CLU_006462_8_2_1"/>
<dbReference type="OrthoDB" id="204980at2759"/>
<dbReference type="InterPro" id="IPR045857">
    <property type="entry name" value="O16G_dom_2"/>
</dbReference>
<dbReference type="Pfam" id="PF16028">
    <property type="entry name" value="SLC3A2_N"/>
    <property type="match status" value="1"/>
</dbReference>
<dbReference type="AlphaFoldDB" id="N6TTH9"/>
<evidence type="ECO:0000256" key="3">
    <source>
        <dbReference type="SAM" id="Phobius"/>
    </source>
</evidence>
<dbReference type="Gene3D" id="3.20.20.80">
    <property type="entry name" value="Glycosidases"/>
    <property type="match status" value="1"/>
</dbReference>
<comment type="catalytic activity">
    <reaction evidence="1">
        <text>Hydrolysis of terminal, non-reducing (1-&gt;4)-linked alpha-D-glucose residues with release of alpha-D-glucose.</text>
        <dbReference type="EC" id="3.2.1.20"/>
    </reaction>
</comment>
<dbReference type="InterPro" id="IPR006047">
    <property type="entry name" value="GH13_cat_dom"/>
</dbReference>
<dbReference type="GO" id="GO:0015190">
    <property type="term" value="F:L-leucine transmembrane transporter activity"/>
    <property type="evidence" value="ECO:0007669"/>
    <property type="project" value="TreeGrafter"/>
</dbReference>
<evidence type="ECO:0000259" key="4">
    <source>
        <dbReference type="Pfam" id="PF00128"/>
    </source>
</evidence>
<evidence type="ECO:0000313" key="7">
    <source>
        <dbReference type="EnsemblMetazoa" id="XP_019773620.1"/>
    </source>
</evidence>
<keyword evidence="3" id="KW-0472">Membrane</keyword>
<dbReference type="InterPro" id="IPR042280">
    <property type="entry name" value="SLC3A2"/>
</dbReference>
<reference evidence="7" key="2">
    <citation type="submission" date="2024-08" db="UniProtKB">
        <authorList>
            <consortium name="EnsemblMetazoa"/>
        </authorList>
    </citation>
    <scope>IDENTIFICATION</scope>
</reference>
<dbReference type="PANTHER" id="PTHR46673">
    <property type="entry name" value="4F2 CELL-SURFACE ANTIGEN HEAVY CHAIN"/>
    <property type="match status" value="1"/>
</dbReference>
<dbReference type="Pfam" id="PF00128">
    <property type="entry name" value="Alpha-amylase"/>
    <property type="match status" value="1"/>
</dbReference>
<dbReference type="Gene3D" id="3.90.400.10">
    <property type="entry name" value="Oligo-1,6-glucosidase, Domain 2"/>
    <property type="match status" value="1"/>
</dbReference>
<reference evidence="6 8" key="1">
    <citation type="journal article" date="2013" name="Genome Biol.">
        <title>Draft genome of the mountain pine beetle, Dendroctonus ponderosae Hopkins, a major forest pest.</title>
        <authorList>
            <person name="Keeling C.I."/>
            <person name="Yuen M.M."/>
            <person name="Liao N.Y."/>
            <person name="Docking T.R."/>
            <person name="Chan S.K."/>
            <person name="Taylor G.A."/>
            <person name="Palmquist D.L."/>
            <person name="Jackman S.D."/>
            <person name="Nguyen A."/>
            <person name="Li M."/>
            <person name="Henderson H."/>
            <person name="Janes J.K."/>
            <person name="Zhao Y."/>
            <person name="Pandoh P."/>
            <person name="Moore R."/>
            <person name="Sperling F.A."/>
            <person name="Huber D.P."/>
            <person name="Birol I."/>
            <person name="Jones S.J."/>
            <person name="Bohlmann J."/>
        </authorList>
    </citation>
    <scope>NUCLEOTIDE SEQUENCE</scope>
</reference>
<dbReference type="SUPFAM" id="SSF51445">
    <property type="entry name" value="(Trans)glycosidases"/>
    <property type="match status" value="1"/>
</dbReference>
<feature type="domain" description="Solute carrier family 3 member 2 N-terminal" evidence="5">
    <location>
        <begin position="81"/>
        <end position="156"/>
    </location>
</feature>
<keyword evidence="3" id="KW-0812">Transmembrane</keyword>
<sequence>MDKNKLELTVKTSPEVANATYKPIPEKEIEEQALSRPTSLIKVKASPQVDGADEKMLPADEEVIPEVVIFNNDGKSPQNGDTKMDFEDPKPAFVGLTKEELMLYADDPFWVRLRLFLFLAFWFLWVAMLVGAVLIIYAAPKCDPPPPRTWYQQGPLTQLPADTKPENLKLDDNIRGAIVQWNADAYEPLENNPQGLALIATATKYGADVIVQVEPAISNVWFEKSEKSDPEFDNYYIWRNGNMQTTDSSVSPPNNWVSPNNVSSWKYSDTRREYYYAPFNKPHLNFRNKVVIEQFSKVIEKFFALANVKGISLRNAAFLLVDSAFQNEEVNSNLDPDLTLTQYGFFKHSKTENLPQLGSLLQQWKDVIKNKTRTGLLMVAEDLSKVESYKVNGTLVVDMPLQSHIFSKANISVNETATSLNYTFNINAIEWPLWEAKTSAVPKDVLDIITYLLPGAPLINRTDVPAPVLLKIRHSPSIMRGICGVYSLSNNTILAFLRVTPGSPGILVAVNPTDSTQIANFPEEIPLLTNLQDVTVRYYSHSYNETTFKDVGAKRGASAVPVTGKSAIVLEYVPKKEE</sequence>
<proteinExistence type="predicted"/>
<protein>
    <recommendedName>
        <fullName evidence="2">alpha-glucosidase</fullName>
        <ecNumber evidence="2">3.2.1.20</ecNumber>
    </recommendedName>
</protein>
<keyword evidence="3" id="KW-1133">Transmembrane helix</keyword>
<dbReference type="EC" id="3.2.1.20" evidence="2"/>